<organism evidence="3 4">
    <name type="scientific">Roseovarius pelagicus</name>
    <dbReference type="NCBI Taxonomy" id="2980108"/>
    <lineage>
        <taxon>Bacteria</taxon>
        <taxon>Pseudomonadati</taxon>
        <taxon>Pseudomonadota</taxon>
        <taxon>Alphaproteobacteria</taxon>
        <taxon>Rhodobacterales</taxon>
        <taxon>Roseobacteraceae</taxon>
        <taxon>Roseovarius</taxon>
    </lineage>
</organism>
<evidence type="ECO:0000256" key="1">
    <source>
        <dbReference type="SAM" id="Phobius"/>
    </source>
</evidence>
<sequence length="367" mass="40822">MLRIVTINLIIFTCLLIGLELIFGTWFSSTHALHQFTKPRNIALERANPLGDVPPVVHYTRDANGFRGLTSDVSEIDLLTVGGSTTDQRYLDDTATFQAQLAKRFAEDGRDIIIANAGIDGQSTFGHIANFSSWFSHVKGLTPRYILFYVGINDALIVSSKPEYDAIEATGKLRRIQLFIREKSAFYQLYLIGKQAMRPAEESHQLSHDNFALPGSALTDRSTLSPDALDTHEVTQALQTLRDNITTLAALTREMNAIPIFVTQRSTAWTRQDGRVVGIQQISPGFLNRYTARFGPINGVDIHAIESRIAAAILDACHTADAVCFDLMQDVTFDLARDFYDEVHTNAEGAKRIASYLHDQLEVLDGF</sequence>
<dbReference type="Pfam" id="PF13472">
    <property type="entry name" value="Lipase_GDSL_2"/>
    <property type="match status" value="1"/>
</dbReference>
<reference evidence="3" key="1">
    <citation type="submission" date="2022-10" db="EMBL/GenBank/DDBJ databases">
        <title>Roseovarius pelagicus sp. nov., isolated from Arctic seawater.</title>
        <authorList>
            <person name="Hong Y.W."/>
            <person name="Hwang C.Y."/>
        </authorList>
    </citation>
    <scope>NUCLEOTIDE SEQUENCE</scope>
    <source>
        <strain evidence="3">HL-MP18</strain>
    </source>
</reference>
<keyword evidence="4" id="KW-1185">Reference proteome</keyword>
<dbReference type="Gene3D" id="3.40.50.1110">
    <property type="entry name" value="SGNH hydrolase"/>
    <property type="match status" value="1"/>
</dbReference>
<proteinExistence type="predicted"/>
<protein>
    <submittedName>
        <fullName evidence="3">GDSL-type esterase/lipase family protein</fullName>
    </submittedName>
</protein>
<dbReference type="RefSeq" id="WP_263047920.1">
    <property type="nucleotide sequence ID" value="NZ_CP106738.1"/>
</dbReference>
<evidence type="ECO:0000313" key="3">
    <source>
        <dbReference type="EMBL" id="UXX83254.1"/>
    </source>
</evidence>
<dbReference type="SUPFAM" id="SSF52266">
    <property type="entry name" value="SGNH hydrolase"/>
    <property type="match status" value="1"/>
</dbReference>
<dbReference type="Proteomes" id="UP001064087">
    <property type="component" value="Chromosome"/>
</dbReference>
<evidence type="ECO:0000313" key="4">
    <source>
        <dbReference type="Proteomes" id="UP001064087"/>
    </source>
</evidence>
<dbReference type="InterPro" id="IPR013830">
    <property type="entry name" value="SGNH_hydro"/>
</dbReference>
<evidence type="ECO:0000259" key="2">
    <source>
        <dbReference type="Pfam" id="PF13472"/>
    </source>
</evidence>
<feature type="transmembrane region" description="Helical" evidence="1">
    <location>
        <begin position="7"/>
        <end position="27"/>
    </location>
</feature>
<accession>A0ABY6DB77</accession>
<gene>
    <name evidence="3" type="ORF">N7U68_19680</name>
</gene>
<name>A0ABY6DB77_9RHOB</name>
<feature type="domain" description="SGNH hydrolase-type esterase" evidence="2">
    <location>
        <begin position="81"/>
        <end position="351"/>
    </location>
</feature>
<dbReference type="EMBL" id="CP106738">
    <property type="protein sequence ID" value="UXX83254.1"/>
    <property type="molecule type" value="Genomic_DNA"/>
</dbReference>
<keyword evidence="1" id="KW-1133">Transmembrane helix</keyword>
<keyword evidence="1" id="KW-0472">Membrane</keyword>
<keyword evidence="1" id="KW-0812">Transmembrane</keyword>
<dbReference type="InterPro" id="IPR036514">
    <property type="entry name" value="SGNH_hydro_sf"/>
</dbReference>